<evidence type="ECO:0000313" key="14">
    <source>
        <dbReference type="EMBL" id="MFM2485424.1"/>
    </source>
</evidence>
<accession>A0ABW9G7P7</accession>
<keyword evidence="3 10" id="KW-0813">Transport</keyword>
<evidence type="ECO:0000256" key="2">
    <source>
        <dbReference type="ARBA" id="ARBA00007246"/>
    </source>
</evidence>
<dbReference type="Proteomes" id="UP001629953">
    <property type="component" value="Unassembled WGS sequence"/>
</dbReference>
<dbReference type="NCBIfam" id="NF037980">
    <property type="entry name" value="T2SS_GspK"/>
    <property type="match status" value="1"/>
</dbReference>
<dbReference type="Gene3D" id="3.30.1300.30">
    <property type="entry name" value="GSPII I/J protein-like"/>
    <property type="match status" value="1"/>
</dbReference>
<reference evidence="14 15" key="1">
    <citation type="journal article" date="2013" name="Int. J. Syst. Evol. Microbiol.">
        <title>Celerinatantimonas yamalensis sp. nov., a cold-adapted diazotrophic bacterium from a cold permafrost brine.</title>
        <authorList>
            <person name="Shcherbakova V."/>
            <person name="Chuvilskaya N."/>
            <person name="Rivkina E."/>
            <person name="Demidov N."/>
            <person name="Uchaeva V."/>
            <person name="Suetin S."/>
            <person name="Suzina N."/>
            <person name="Gilichinsky D."/>
        </authorList>
    </citation>
    <scope>NUCLEOTIDE SEQUENCE [LARGE SCALE GENOMIC DNA]</scope>
    <source>
        <strain evidence="14 15">C7</strain>
    </source>
</reference>
<evidence type="ECO:0000256" key="8">
    <source>
        <dbReference type="ARBA" id="ARBA00022989"/>
    </source>
</evidence>
<name>A0ABW9G7P7_9GAMM</name>
<keyword evidence="5 10" id="KW-0997">Cell inner membrane</keyword>
<keyword evidence="8 11" id="KW-1133">Transmembrane helix</keyword>
<evidence type="ECO:0000256" key="1">
    <source>
        <dbReference type="ARBA" id="ARBA00004533"/>
    </source>
</evidence>
<feature type="transmembrane region" description="Helical" evidence="11">
    <location>
        <begin position="12"/>
        <end position="31"/>
    </location>
</feature>
<proteinExistence type="inferred from homology"/>
<dbReference type="Pfam" id="PF03934">
    <property type="entry name" value="T2SSK"/>
    <property type="match status" value="1"/>
</dbReference>
<keyword evidence="15" id="KW-1185">Reference proteome</keyword>
<sequence>MISLARQQGVALLMVLLIITMMVILASRMSLQMGLDIQQVSEVKAQSDNWQRLLSGEQLALAVLQDVMKQHQTLNLSQEWARSITLPISGGQIHGRIVDSSRCFNLNSLRQPDDANHQSMVQTLLYRLLLVEQVSASEARAIAAATRDWVDADKTPLSYGGEDSSYQKAGFRPANQMMVSVSQWREVKGVSAAIYRRVSPLLCALPSERLRIDINTLEKSQVALLQMLFYGNLNQAQALRVLARRPSKGYSSVSTIMSYPELAHLKTDTGIIKVMALTSRYFMVKMTARSQDGSESQLSSLVVRQGTDKFQVTRRILGDWH</sequence>
<dbReference type="EMBL" id="JBEQCT010000004">
    <property type="protein sequence ID" value="MFM2485424.1"/>
    <property type="molecule type" value="Genomic_DNA"/>
</dbReference>
<keyword evidence="7" id="KW-0653">Protein transport</keyword>
<dbReference type="PIRSF" id="PIRSF002786">
    <property type="entry name" value="XcpX"/>
    <property type="match status" value="1"/>
</dbReference>
<dbReference type="InterPro" id="IPR005628">
    <property type="entry name" value="GspK"/>
</dbReference>
<dbReference type="InterPro" id="IPR045584">
    <property type="entry name" value="Pilin-like"/>
</dbReference>
<comment type="similarity">
    <text evidence="2 10">Belongs to the GSP K family.</text>
</comment>
<evidence type="ECO:0000256" key="4">
    <source>
        <dbReference type="ARBA" id="ARBA00022475"/>
    </source>
</evidence>
<keyword evidence="6 11" id="KW-0812">Transmembrane</keyword>
<feature type="domain" description="T2SS protein K second SAM-like" evidence="12">
    <location>
        <begin position="212"/>
        <end position="266"/>
    </location>
</feature>
<dbReference type="InterPro" id="IPR049179">
    <property type="entry name" value="T2SSK_SAM-like_2nd"/>
</dbReference>
<dbReference type="PANTHER" id="PTHR38831:SF1">
    <property type="entry name" value="TYPE II SECRETION SYSTEM PROTEIN K-RELATED"/>
    <property type="match status" value="1"/>
</dbReference>
<evidence type="ECO:0000256" key="10">
    <source>
        <dbReference type="PIRNR" id="PIRNR002786"/>
    </source>
</evidence>
<organism evidence="14 15">
    <name type="scientific">Celerinatantimonas yamalensis</name>
    <dbReference type="NCBI Taxonomy" id="559956"/>
    <lineage>
        <taxon>Bacteria</taxon>
        <taxon>Pseudomonadati</taxon>
        <taxon>Pseudomonadota</taxon>
        <taxon>Gammaproteobacteria</taxon>
        <taxon>Celerinatantimonadaceae</taxon>
        <taxon>Celerinatantimonas</taxon>
    </lineage>
</organism>
<evidence type="ECO:0000259" key="13">
    <source>
        <dbReference type="Pfam" id="PF21687"/>
    </source>
</evidence>
<gene>
    <name evidence="14" type="primary">gspK</name>
    <name evidence="14" type="ORF">ABUE30_10195</name>
</gene>
<keyword evidence="9 10" id="KW-0472">Membrane</keyword>
<dbReference type="SUPFAM" id="SSF158544">
    <property type="entry name" value="GspK insert domain-like"/>
    <property type="match status" value="2"/>
</dbReference>
<evidence type="ECO:0000313" key="15">
    <source>
        <dbReference type="Proteomes" id="UP001629953"/>
    </source>
</evidence>
<keyword evidence="4 10" id="KW-1003">Cell membrane</keyword>
<evidence type="ECO:0000256" key="11">
    <source>
        <dbReference type="SAM" id="Phobius"/>
    </source>
</evidence>
<protein>
    <recommendedName>
        <fullName evidence="10">Type II secretion system protein K</fullName>
    </recommendedName>
</protein>
<comment type="subcellular location">
    <subcellularLocation>
        <location evidence="1 10">Cell inner membrane</location>
    </subcellularLocation>
</comment>
<dbReference type="Gene3D" id="1.10.40.60">
    <property type="entry name" value="EpsJ-like"/>
    <property type="match status" value="2"/>
</dbReference>
<dbReference type="InterPro" id="IPR038072">
    <property type="entry name" value="GspK_central_sf"/>
</dbReference>
<evidence type="ECO:0000259" key="12">
    <source>
        <dbReference type="Pfam" id="PF03934"/>
    </source>
</evidence>
<evidence type="ECO:0000256" key="7">
    <source>
        <dbReference type="ARBA" id="ARBA00022927"/>
    </source>
</evidence>
<evidence type="ECO:0000256" key="3">
    <source>
        <dbReference type="ARBA" id="ARBA00022448"/>
    </source>
</evidence>
<dbReference type="RefSeq" id="WP_408623656.1">
    <property type="nucleotide sequence ID" value="NZ_JBEQCT010000004.1"/>
</dbReference>
<feature type="domain" description="T2SS protein K first SAM-like" evidence="13">
    <location>
        <begin position="103"/>
        <end position="206"/>
    </location>
</feature>
<evidence type="ECO:0000256" key="9">
    <source>
        <dbReference type="ARBA" id="ARBA00023136"/>
    </source>
</evidence>
<evidence type="ECO:0000256" key="6">
    <source>
        <dbReference type="ARBA" id="ARBA00022692"/>
    </source>
</evidence>
<comment type="caution">
    <text evidence="14">The sequence shown here is derived from an EMBL/GenBank/DDBJ whole genome shotgun (WGS) entry which is preliminary data.</text>
</comment>
<dbReference type="PANTHER" id="PTHR38831">
    <property type="entry name" value="TYPE II SECRETION SYSTEM PROTEIN K"/>
    <property type="match status" value="1"/>
</dbReference>
<dbReference type="SUPFAM" id="SSF54523">
    <property type="entry name" value="Pili subunits"/>
    <property type="match status" value="1"/>
</dbReference>
<dbReference type="Pfam" id="PF21687">
    <property type="entry name" value="T2SSK_1st"/>
    <property type="match status" value="1"/>
</dbReference>
<evidence type="ECO:0000256" key="5">
    <source>
        <dbReference type="ARBA" id="ARBA00022519"/>
    </source>
</evidence>
<dbReference type="InterPro" id="IPR049031">
    <property type="entry name" value="T2SSK_SAM-like_1st"/>
</dbReference>